<dbReference type="RefSeq" id="WP_191718340.1">
    <property type="nucleotide sequence ID" value="NZ_JACSQP010000003.1"/>
</dbReference>
<organism evidence="3 4">
    <name type="scientific">Microbacterium pullorum</name>
    <dbReference type="NCBI Taxonomy" id="2762236"/>
    <lineage>
        <taxon>Bacteria</taxon>
        <taxon>Bacillati</taxon>
        <taxon>Actinomycetota</taxon>
        <taxon>Actinomycetes</taxon>
        <taxon>Micrococcales</taxon>
        <taxon>Microbacteriaceae</taxon>
        <taxon>Microbacterium</taxon>
    </lineage>
</organism>
<proteinExistence type="predicted"/>
<dbReference type="SUPFAM" id="SSF52540">
    <property type="entry name" value="P-loop containing nucleoside triphosphate hydrolases"/>
    <property type="match status" value="1"/>
</dbReference>
<dbReference type="InterPro" id="IPR027417">
    <property type="entry name" value="P-loop_NTPase"/>
</dbReference>
<dbReference type="Proteomes" id="UP000648352">
    <property type="component" value="Unassembled WGS sequence"/>
</dbReference>
<accession>A0ABR8S148</accession>
<protein>
    <submittedName>
        <fullName evidence="3">P-loop NTPase</fullName>
    </submittedName>
</protein>
<dbReference type="EMBL" id="JACSQP010000003">
    <property type="protein sequence ID" value="MBD7957183.1"/>
    <property type="molecule type" value="Genomic_DNA"/>
</dbReference>
<dbReference type="PANTHER" id="PTHR43384">
    <property type="entry name" value="SEPTUM SITE-DETERMINING PROTEIN MIND HOMOLOG, CHLOROPLASTIC-RELATED"/>
    <property type="match status" value="1"/>
</dbReference>
<sequence>MSTAVVAVDAAVASDIALGLDRVGVHVAAAVSAGAPAAAAADALLGDEGRQLLAAVTGADLLLLELRRDTIGPALVSLCDRHGVRIVPLLGTAGDDRLAALYGLPGPLPLADAADIADALAADGAGPPVPEPAPPRSGRVIAVWGPTGAPGRSTVAVELAVELARDGRHVGLVDADTHAPSLALALGIADEGPGFAAACRQAEHDTLTPAELSRVSVPLDRGVEVLTGLNRPGRWPELSEQRVTAALGVCRTWADETVVDVAASLERDEEIVSDLSGPRRNAATLAAVRSADLVVAVASADPVGIARFVRGYAELRATIGTTPVIVVVNRLRGGVLGVDARGQVRATLDRFCSIHDVWFLPHDQKATDAAMLAARPVLLVAGRSALSAAVRRLVGEAVAPAAPAVAPAPRTRRARSGRGVFARTA</sequence>
<dbReference type="InterPro" id="IPR033756">
    <property type="entry name" value="YlxH/NBP35"/>
</dbReference>
<dbReference type="Pfam" id="PF10609">
    <property type="entry name" value="ParA"/>
    <property type="match status" value="1"/>
</dbReference>
<dbReference type="PANTHER" id="PTHR43384:SF6">
    <property type="entry name" value="SEPTUM SITE-DETERMINING PROTEIN MIND HOMOLOG, CHLOROPLASTIC"/>
    <property type="match status" value="1"/>
</dbReference>
<keyword evidence="2" id="KW-0067">ATP-binding</keyword>
<keyword evidence="1" id="KW-0547">Nucleotide-binding</keyword>
<dbReference type="Gene3D" id="3.40.50.300">
    <property type="entry name" value="P-loop containing nucleotide triphosphate hydrolases"/>
    <property type="match status" value="1"/>
</dbReference>
<dbReference type="InterPro" id="IPR050625">
    <property type="entry name" value="ParA/MinD_ATPase"/>
</dbReference>
<gene>
    <name evidence="3" type="ORF">H9651_06005</name>
</gene>
<comment type="caution">
    <text evidence="3">The sequence shown here is derived from an EMBL/GenBank/DDBJ whole genome shotgun (WGS) entry which is preliminary data.</text>
</comment>
<keyword evidence="4" id="KW-1185">Reference proteome</keyword>
<name>A0ABR8S148_9MICO</name>
<evidence type="ECO:0000256" key="2">
    <source>
        <dbReference type="ARBA" id="ARBA00022840"/>
    </source>
</evidence>
<evidence type="ECO:0000256" key="1">
    <source>
        <dbReference type="ARBA" id="ARBA00022741"/>
    </source>
</evidence>
<evidence type="ECO:0000313" key="4">
    <source>
        <dbReference type="Proteomes" id="UP000648352"/>
    </source>
</evidence>
<reference evidence="3 4" key="1">
    <citation type="submission" date="2020-08" db="EMBL/GenBank/DDBJ databases">
        <title>A Genomic Blueprint of the Chicken Gut Microbiome.</title>
        <authorList>
            <person name="Gilroy R."/>
            <person name="Ravi A."/>
            <person name="Getino M."/>
            <person name="Pursley I."/>
            <person name="Horton D.L."/>
            <person name="Alikhan N.-F."/>
            <person name="Baker D."/>
            <person name="Gharbi K."/>
            <person name="Hall N."/>
            <person name="Watson M."/>
            <person name="Adriaenssens E.M."/>
            <person name="Foster-Nyarko E."/>
            <person name="Jarju S."/>
            <person name="Secka A."/>
            <person name="Antonio M."/>
            <person name="Oren A."/>
            <person name="Chaudhuri R."/>
            <person name="La Ragione R.M."/>
            <person name="Hildebrand F."/>
            <person name="Pallen M.J."/>
        </authorList>
    </citation>
    <scope>NUCLEOTIDE SEQUENCE [LARGE SCALE GENOMIC DNA]</scope>
    <source>
        <strain evidence="3 4">Sa4CUA7</strain>
    </source>
</reference>
<evidence type="ECO:0000313" key="3">
    <source>
        <dbReference type="EMBL" id="MBD7957183.1"/>
    </source>
</evidence>